<feature type="compositionally biased region" description="Low complexity" evidence="14">
    <location>
        <begin position="437"/>
        <end position="451"/>
    </location>
</feature>
<evidence type="ECO:0000256" key="5">
    <source>
        <dbReference type="ARBA" id="ARBA00022723"/>
    </source>
</evidence>
<dbReference type="InterPro" id="IPR036279">
    <property type="entry name" value="5-3_exonuclease_C_sf"/>
</dbReference>
<dbReference type="PANTHER" id="PTHR11081">
    <property type="entry name" value="FLAP ENDONUCLEASE FAMILY MEMBER"/>
    <property type="match status" value="1"/>
</dbReference>
<feature type="region of interest" description="Disordered" evidence="14">
    <location>
        <begin position="421"/>
        <end position="454"/>
    </location>
</feature>
<dbReference type="GO" id="GO:0003677">
    <property type="term" value="F:DNA binding"/>
    <property type="evidence" value="ECO:0007669"/>
    <property type="project" value="UniProtKB-KW"/>
</dbReference>
<evidence type="ECO:0000259" key="15">
    <source>
        <dbReference type="SMART" id="SM00484"/>
    </source>
</evidence>
<sequence length="490" mass="55141">MGISGLLPLLGPITKPIHIQEYTGKVVAIDGHCWLHKGSFSCALELALNKPTTKYISHFMNLINMLRFYKVIPLIVFDGQPLPMKQETNNKRAQKRKEAYKTGLKLISDNKMKEALPYFQQSTSITQDMIQQVIKKLDEVGVQHIVAPYEADAQLAYLMKKNYVQAVVTEDSDLLAFGCSTVIFKLNRYGDCERICFNDISQVINIKPFTTTTLRHICMLSGCDYIPSLKGIGLKTAEALLRTHTTIEKVMRALRYKSSVEQYQQDFERAEYAFLYQYVYDMNMRDFVRLNELPENANQDHLLLLGTHPEQTKPKDATNSELANLFYDKESNKENIPPWLKYDDKRKVNGNSSPSGSGPSNATAPSTVKSDKPATKPSLSNKFKALTKDKPLKKAIAVKKDVIKDVESTTDSKPSLKRAFSFTSQSDSQENQDDYPSSLPSLSGSVSTLSSQEENVKPLIRLDKCKSIDTTISLHVNKKRVLGSSTNVRS</sequence>
<evidence type="ECO:0000256" key="13">
    <source>
        <dbReference type="ARBA" id="ARBA00023242"/>
    </source>
</evidence>
<dbReference type="CDD" id="cd09908">
    <property type="entry name" value="H3TH_EXO1"/>
    <property type="match status" value="1"/>
</dbReference>
<keyword evidence="8" id="KW-0269">Exonuclease</keyword>
<comment type="subcellular location">
    <subcellularLocation>
        <location evidence="2">Nucleus</location>
    </subcellularLocation>
</comment>
<dbReference type="InterPro" id="IPR019974">
    <property type="entry name" value="XPG_CS"/>
</dbReference>
<evidence type="ECO:0000256" key="8">
    <source>
        <dbReference type="ARBA" id="ARBA00022839"/>
    </source>
</evidence>
<protein>
    <submittedName>
        <fullName evidence="17">PIN domain-like protein</fullName>
    </submittedName>
</protein>
<name>A0A1X0QZ60_RHIZD</name>
<evidence type="ECO:0000256" key="7">
    <source>
        <dbReference type="ARBA" id="ARBA00022801"/>
    </source>
</evidence>
<evidence type="ECO:0000256" key="2">
    <source>
        <dbReference type="ARBA" id="ARBA00004123"/>
    </source>
</evidence>
<keyword evidence="12" id="KW-0234">DNA repair</keyword>
<evidence type="ECO:0000256" key="1">
    <source>
        <dbReference type="ARBA" id="ARBA00001946"/>
    </source>
</evidence>
<dbReference type="InterPro" id="IPR044752">
    <property type="entry name" value="PIN-like_EXO1"/>
</dbReference>
<keyword evidence="4" id="KW-0540">Nuclease</keyword>
<dbReference type="AlphaFoldDB" id="A0A1X0QZ60"/>
<feature type="domain" description="XPG N-terminal" evidence="16">
    <location>
        <begin position="1"/>
        <end position="99"/>
    </location>
</feature>
<feature type="region of interest" description="Disordered" evidence="14">
    <location>
        <begin position="337"/>
        <end position="385"/>
    </location>
</feature>
<dbReference type="PRINTS" id="PR00853">
    <property type="entry name" value="XPGRADSUPER"/>
</dbReference>
<dbReference type="CDD" id="cd09857">
    <property type="entry name" value="PIN_EXO1"/>
    <property type="match status" value="1"/>
</dbReference>
<reference evidence="17" key="1">
    <citation type="journal article" date="2016" name="Proc. Natl. Acad. Sci. U.S.A.">
        <title>Lipid metabolic changes in an early divergent fungus govern the establishment of a mutualistic symbiosis with endobacteria.</title>
        <authorList>
            <person name="Lastovetsky O.A."/>
            <person name="Gaspar M.L."/>
            <person name="Mondo S.J."/>
            <person name="LaButti K.M."/>
            <person name="Sandor L."/>
            <person name="Grigoriev I.V."/>
            <person name="Henry S.A."/>
            <person name="Pawlowska T.E."/>
        </authorList>
    </citation>
    <scope>NUCLEOTIDE SEQUENCE [LARGE SCALE GENOMIC DNA]</scope>
    <source>
        <strain evidence="17">ATCC 52814</strain>
    </source>
</reference>
<organism evidence="17">
    <name type="scientific">Rhizopus microsporus var. microsporus</name>
    <dbReference type="NCBI Taxonomy" id="86635"/>
    <lineage>
        <taxon>Eukaryota</taxon>
        <taxon>Fungi</taxon>
        <taxon>Fungi incertae sedis</taxon>
        <taxon>Mucoromycota</taxon>
        <taxon>Mucoromycotina</taxon>
        <taxon>Mucoromycetes</taxon>
        <taxon>Mucorales</taxon>
        <taxon>Mucorineae</taxon>
        <taxon>Rhizopodaceae</taxon>
        <taxon>Rhizopus</taxon>
    </lineage>
</organism>
<evidence type="ECO:0000256" key="12">
    <source>
        <dbReference type="ARBA" id="ARBA00023204"/>
    </source>
</evidence>
<dbReference type="InterPro" id="IPR006086">
    <property type="entry name" value="XPG-I_dom"/>
</dbReference>
<dbReference type="GO" id="GO:0017108">
    <property type="term" value="F:5'-flap endonuclease activity"/>
    <property type="evidence" value="ECO:0007669"/>
    <property type="project" value="TreeGrafter"/>
</dbReference>
<dbReference type="FunFam" id="1.10.150.20:FF:000011">
    <property type="entry name" value="exonuclease 1"/>
    <property type="match status" value="1"/>
</dbReference>
<comment type="cofactor">
    <cofactor evidence="1">
        <name>Mg(2+)</name>
        <dbReference type="ChEBI" id="CHEBI:18420"/>
    </cofactor>
</comment>
<gene>
    <name evidence="17" type="ORF">BCV72DRAFT_293967</name>
</gene>
<keyword evidence="11" id="KW-0238">DNA-binding</keyword>
<evidence type="ECO:0000256" key="9">
    <source>
        <dbReference type="ARBA" id="ARBA00022842"/>
    </source>
</evidence>
<dbReference type="Gene3D" id="3.40.50.1010">
    <property type="entry name" value="5'-nuclease"/>
    <property type="match status" value="1"/>
</dbReference>
<dbReference type="Pfam" id="PF00752">
    <property type="entry name" value="XPG_N"/>
    <property type="match status" value="1"/>
</dbReference>
<evidence type="ECO:0000256" key="4">
    <source>
        <dbReference type="ARBA" id="ARBA00022722"/>
    </source>
</evidence>
<accession>A0A1X0QZ60</accession>
<dbReference type="InterPro" id="IPR006085">
    <property type="entry name" value="XPG_DNA_repair_N"/>
</dbReference>
<dbReference type="InterPro" id="IPR029060">
    <property type="entry name" value="PIN-like_dom_sf"/>
</dbReference>
<keyword evidence="6" id="KW-0227">DNA damage</keyword>
<dbReference type="SMART" id="SM00485">
    <property type="entry name" value="XPGN"/>
    <property type="match status" value="1"/>
</dbReference>
<dbReference type="OrthoDB" id="26491at2759"/>
<proteinExistence type="inferred from homology"/>
<dbReference type="Gene3D" id="1.10.150.20">
    <property type="entry name" value="5' to 3' exonuclease, C-terminal subdomain"/>
    <property type="match status" value="1"/>
</dbReference>
<evidence type="ECO:0000256" key="10">
    <source>
        <dbReference type="ARBA" id="ARBA00022881"/>
    </source>
</evidence>
<evidence type="ECO:0000256" key="14">
    <source>
        <dbReference type="SAM" id="MobiDB-lite"/>
    </source>
</evidence>
<keyword evidence="9" id="KW-0460">Magnesium</keyword>
<evidence type="ECO:0000256" key="11">
    <source>
        <dbReference type="ARBA" id="ARBA00023125"/>
    </source>
</evidence>
<keyword evidence="7" id="KW-0378">Hydrolase</keyword>
<dbReference type="SMART" id="SM00484">
    <property type="entry name" value="XPGI"/>
    <property type="match status" value="1"/>
</dbReference>
<dbReference type="GO" id="GO:0046872">
    <property type="term" value="F:metal ion binding"/>
    <property type="evidence" value="ECO:0007669"/>
    <property type="project" value="UniProtKB-KW"/>
</dbReference>
<dbReference type="Proteomes" id="UP000242414">
    <property type="component" value="Unassembled WGS sequence"/>
</dbReference>
<evidence type="ECO:0000256" key="6">
    <source>
        <dbReference type="ARBA" id="ARBA00022763"/>
    </source>
</evidence>
<dbReference type="SUPFAM" id="SSF47807">
    <property type="entry name" value="5' to 3' exonuclease, C-terminal subdomain"/>
    <property type="match status" value="1"/>
</dbReference>
<dbReference type="InterPro" id="IPR037315">
    <property type="entry name" value="EXO1_H3TH"/>
</dbReference>
<dbReference type="FunFam" id="3.40.50.1010:FF:000002">
    <property type="entry name" value="Exonuclease 1, putative"/>
    <property type="match status" value="1"/>
</dbReference>
<dbReference type="EMBL" id="KV921956">
    <property type="protein sequence ID" value="ORE04988.1"/>
    <property type="molecule type" value="Genomic_DNA"/>
</dbReference>
<dbReference type="InterPro" id="IPR008918">
    <property type="entry name" value="HhH2"/>
</dbReference>
<dbReference type="PANTHER" id="PTHR11081:SF65">
    <property type="entry name" value="DNA DAMAGE-INDUCIBLE PROTEIN DIN7-RELATED"/>
    <property type="match status" value="1"/>
</dbReference>
<dbReference type="PROSITE" id="PS00841">
    <property type="entry name" value="XPG_1"/>
    <property type="match status" value="1"/>
</dbReference>
<keyword evidence="5" id="KW-0479">Metal-binding</keyword>
<dbReference type="SUPFAM" id="SSF88723">
    <property type="entry name" value="PIN domain-like"/>
    <property type="match status" value="1"/>
</dbReference>
<keyword evidence="10" id="KW-0267">Excision nuclease</keyword>
<dbReference type="GO" id="GO:0005634">
    <property type="term" value="C:nucleus"/>
    <property type="evidence" value="ECO:0007669"/>
    <property type="project" value="UniProtKB-SubCell"/>
</dbReference>
<feature type="domain" description="XPG-I" evidence="15">
    <location>
        <begin position="138"/>
        <end position="206"/>
    </location>
</feature>
<dbReference type="InterPro" id="IPR006084">
    <property type="entry name" value="XPG/Rad2"/>
</dbReference>
<dbReference type="GO" id="GO:0035312">
    <property type="term" value="F:5'-3' DNA exonuclease activity"/>
    <property type="evidence" value="ECO:0007669"/>
    <property type="project" value="InterPro"/>
</dbReference>
<dbReference type="Pfam" id="PF00867">
    <property type="entry name" value="XPG_I"/>
    <property type="match status" value="1"/>
</dbReference>
<evidence type="ECO:0000313" key="17">
    <source>
        <dbReference type="EMBL" id="ORE04988.1"/>
    </source>
</evidence>
<dbReference type="SMART" id="SM00279">
    <property type="entry name" value="HhH2"/>
    <property type="match status" value="1"/>
</dbReference>
<comment type="similarity">
    <text evidence="3">Belongs to the XPG/RAD2 endonuclease family. EXO1 subfamily.</text>
</comment>
<dbReference type="GO" id="GO:0006281">
    <property type="term" value="P:DNA repair"/>
    <property type="evidence" value="ECO:0007669"/>
    <property type="project" value="UniProtKB-KW"/>
</dbReference>
<evidence type="ECO:0000259" key="16">
    <source>
        <dbReference type="SMART" id="SM00485"/>
    </source>
</evidence>
<feature type="compositionally biased region" description="Low complexity" evidence="14">
    <location>
        <begin position="349"/>
        <end position="366"/>
    </location>
</feature>
<evidence type="ECO:0000256" key="3">
    <source>
        <dbReference type="ARBA" id="ARBA00010563"/>
    </source>
</evidence>
<keyword evidence="13" id="KW-0539">Nucleus</keyword>
<dbReference type="VEuPathDB" id="FungiDB:BCV72DRAFT_293967"/>